<evidence type="ECO:0000256" key="9">
    <source>
        <dbReference type="ARBA" id="ARBA00022989"/>
    </source>
</evidence>
<dbReference type="Proteomes" id="UP000054498">
    <property type="component" value="Unassembled WGS sequence"/>
</dbReference>
<dbReference type="EMBL" id="KK100332">
    <property type="protein sequence ID" value="KIZ06773.1"/>
    <property type="molecule type" value="Genomic_DNA"/>
</dbReference>
<dbReference type="GO" id="GO:0004144">
    <property type="term" value="F:diacylglycerol O-acyltransferase activity"/>
    <property type="evidence" value="ECO:0007669"/>
    <property type="project" value="UniProtKB-EC"/>
</dbReference>
<feature type="transmembrane region" description="Helical" evidence="13">
    <location>
        <begin position="640"/>
        <end position="658"/>
    </location>
</feature>
<dbReference type="SUPFAM" id="SSF50729">
    <property type="entry name" value="PH domain-like"/>
    <property type="match status" value="1"/>
</dbReference>
<protein>
    <recommendedName>
        <fullName evidence="5">diacylglycerol O-acyltransferase</fullName>
        <ecNumber evidence="5">2.3.1.20</ecNumber>
    </recommendedName>
</protein>
<feature type="transmembrane region" description="Helical" evidence="13">
    <location>
        <begin position="489"/>
        <end position="507"/>
    </location>
</feature>
<feature type="transmembrane region" description="Helical" evidence="13">
    <location>
        <begin position="670"/>
        <end position="689"/>
    </location>
</feature>
<feature type="transmembrane region" description="Helical" evidence="13">
    <location>
        <begin position="292"/>
        <end position="315"/>
    </location>
</feature>
<evidence type="ECO:0000256" key="1">
    <source>
        <dbReference type="ARBA" id="ARBA00004477"/>
    </source>
</evidence>
<feature type="transmembrane region" description="Helical" evidence="13">
    <location>
        <begin position="612"/>
        <end position="634"/>
    </location>
</feature>
<evidence type="ECO:0000256" key="8">
    <source>
        <dbReference type="ARBA" id="ARBA00022824"/>
    </source>
</evidence>
<comment type="pathway">
    <text evidence="2">Glycerolipid metabolism; triacylglycerol biosynthesis.</text>
</comment>
<gene>
    <name evidence="14" type="ORF">MNEG_1183</name>
</gene>
<evidence type="ECO:0000256" key="2">
    <source>
        <dbReference type="ARBA" id="ARBA00004771"/>
    </source>
</evidence>
<keyword evidence="7 13" id="KW-0812">Transmembrane</keyword>
<dbReference type="SMR" id="A0A0D2K985"/>
<dbReference type="Pfam" id="PF03062">
    <property type="entry name" value="MBOAT"/>
    <property type="match status" value="1"/>
</dbReference>
<reference evidence="14 15" key="1">
    <citation type="journal article" date="2013" name="BMC Genomics">
        <title>Reconstruction of the lipid metabolism for the microalga Monoraphidium neglectum from its genome sequence reveals characteristics suitable for biofuel production.</title>
        <authorList>
            <person name="Bogen C."/>
            <person name="Al-Dilaimi A."/>
            <person name="Albersmeier A."/>
            <person name="Wichmann J."/>
            <person name="Grundmann M."/>
            <person name="Rupp O."/>
            <person name="Lauersen K.J."/>
            <person name="Blifernez-Klassen O."/>
            <person name="Kalinowski J."/>
            <person name="Goesmann A."/>
            <person name="Mussgnug J.H."/>
            <person name="Kruse O."/>
        </authorList>
    </citation>
    <scope>NUCLEOTIDE SEQUENCE [LARGE SCALE GENOMIC DNA]</scope>
    <source>
        <strain evidence="14 15">SAG 48.87</strain>
    </source>
</reference>
<dbReference type="InterPro" id="IPR011993">
    <property type="entry name" value="PH-like_dom_sf"/>
</dbReference>
<dbReference type="GeneID" id="25729131"/>
<evidence type="ECO:0000256" key="7">
    <source>
        <dbReference type="ARBA" id="ARBA00022692"/>
    </source>
</evidence>
<accession>A0A0D2K985</accession>
<dbReference type="PANTHER" id="PTHR10408:SF7">
    <property type="entry name" value="DIACYLGLYCEROL O-ACYLTRANSFERASE 1"/>
    <property type="match status" value="1"/>
</dbReference>
<evidence type="ECO:0000256" key="5">
    <source>
        <dbReference type="ARBA" id="ARBA00013244"/>
    </source>
</evidence>
<evidence type="ECO:0000256" key="10">
    <source>
        <dbReference type="ARBA" id="ARBA00023136"/>
    </source>
</evidence>
<keyword evidence="11 14" id="KW-0012">Acyltransferase</keyword>
<organism evidence="14 15">
    <name type="scientific">Monoraphidium neglectum</name>
    <dbReference type="NCBI Taxonomy" id="145388"/>
    <lineage>
        <taxon>Eukaryota</taxon>
        <taxon>Viridiplantae</taxon>
        <taxon>Chlorophyta</taxon>
        <taxon>core chlorophytes</taxon>
        <taxon>Chlorophyceae</taxon>
        <taxon>CS clade</taxon>
        <taxon>Sphaeropleales</taxon>
        <taxon>Selenastraceae</taxon>
        <taxon>Monoraphidium</taxon>
    </lineage>
</organism>
<dbReference type="OrthoDB" id="10039049at2759"/>
<evidence type="ECO:0000313" key="15">
    <source>
        <dbReference type="Proteomes" id="UP000054498"/>
    </source>
</evidence>
<comment type="subcellular location">
    <subcellularLocation>
        <location evidence="1">Endoplasmic reticulum membrane</location>
        <topology evidence="1">Multi-pass membrane protein</topology>
    </subcellularLocation>
</comment>
<feature type="transmembrane region" description="Helical" evidence="13">
    <location>
        <begin position="542"/>
        <end position="559"/>
    </location>
</feature>
<evidence type="ECO:0000313" key="14">
    <source>
        <dbReference type="EMBL" id="KIZ06773.1"/>
    </source>
</evidence>
<dbReference type="EC" id="2.3.1.20" evidence="5"/>
<keyword evidence="15" id="KW-1185">Reference proteome</keyword>
<dbReference type="KEGG" id="mng:MNEG_1183"/>
<keyword evidence="12" id="KW-0175">Coiled coil</keyword>
<dbReference type="InterPro" id="IPR014371">
    <property type="entry name" value="Oat_ACAT_DAG_ARE"/>
</dbReference>
<keyword evidence="6 14" id="KW-0808">Transferase</keyword>
<name>A0A0D2K985_9CHLO</name>
<feature type="transmembrane region" description="Helical" evidence="13">
    <location>
        <begin position="365"/>
        <end position="387"/>
    </location>
</feature>
<comment type="pathway">
    <text evidence="3">Lipid metabolism.</text>
</comment>
<keyword evidence="10 13" id="KW-0472">Membrane</keyword>
<comment type="similarity">
    <text evidence="4">Belongs to the membrane-bound acyltransferase family. Sterol o-acyltransferase subfamily.</text>
</comment>
<dbReference type="GO" id="GO:0019432">
    <property type="term" value="P:triglyceride biosynthetic process"/>
    <property type="evidence" value="ECO:0007669"/>
    <property type="project" value="UniProtKB-UniPathway"/>
</dbReference>
<evidence type="ECO:0000256" key="13">
    <source>
        <dbReference type="SAM" id="Phobius"/>
    </source>
</evidence>
<sequence>MADAGGGGGGGVLEPVPSLRTEVESLKRERDRLQDALMRAMRSAVLFRGYLHQHQTEDESIGLLKADWEMQWFVLGSGGLLKIYDSDRDEAREPGALLYIADCLVEVEPPGVERPWCMRIVERAATSQAHAGGDGGGGGGGLGLPLPSVNSWGSVSISGRNELLLVAADSAAALMQWSDAFGRAGLKVVWPSAGLGRGSSRGGSGAGGGAGGSFSLGGARTNSAPLLGAAADAAAAAAHSGLVTLGLVVLATTHIRALLENLLVYRLRLTLLNKSVWLAIVNTAGDNAACLLAVPGLLVFAAASLGVEWLALALLRREQREDSALGKKLDDITTTPSAADDDASPFVDDQSGRAMRRLRAHRHELVVVPLAVANCVLSLLLPCMLVFRLEAHPFPALLLTLSALVIQMKLMSYHHHNWHLRTIRRRRGPGARAPGERGGGGGDEVEAPWCALAYPENLTVNNMLFFLAVPTLTYQVNYPLLPNRRPRMLLRWVLMLLALASLQLLMIDQLLVPAMLSGLKPLADLDWWHFCERVLGLALPNLYVWLLTFVIVFHVWLNIMGEITRFADRCFYKAWWNASSLDQFWRLWNMPVHTFLMRTIYFPLIRMRVNKWWAVVCVFFWSAVMHEVAVGVPFRILRGWAFWAMFGQIPLITLTAYLRARLKNDALGNAIFWVSFCILGQPICVLLYAHEYLKREQPPVAAHAI</sequence>
<proteinExistence type="inferred from homology"/>
<dbReference type="STRING" id="145388.A0A0D2K985"/>
<evidence type="ECO:0000256" key="3">
    <source>
        <dbReference type="ARBA" id="ARBA00005189"/>
    </source>
</evidence>
<dbReference type="Gene3D" id="2.30.29.30">
    <property type="entry name" value="Pleckstrin-homology domain (PH domain)/Phosphotyrosine-binding domain (PTB)"/>
    <property type="match status" value="1"/>
</dbReference>
<dbReference type="UniPathway" id="UPA00282"/>
<evidence type="ECO:0000256" key="6">
    <source>
        <dbReference type="ARBA" id="ARBA00022679"/>
    </source>
</evidence>
<keyword evidence="8" id="KW-0256">Endoplasmic reticulum</keyword>
<keyword evidence="9 13" id="KW-1133">Transmembrane helix</keyword>
<dbReference type="PANTHER" id="PTHR10408">
    <property type="entry name" value="STEROL O-ACYLTRANSFERASE"/>
    <property type="match status" value="1"/>
</dbReference>
<feature type="transmembrane region" description="Helical" evidence="13">
    <location>
        <begin position="393"/>
        <end position="411"/>
    </location>
</feature>
<feature type="coiled-coil region" evidence="12">
    <location>
        <begin position="16"/>
        <end position="43"/>
    </location>
</feature>
<evidence type="ECO:0000256" key="11">
    <source>
        <dbReference type="ARBA" id="ARBA00023315"/>
    </source>
</evidence>
<evidence type="ECO:0000256" key="4">
    <source>
        <dbReference type="ARBA" id="ARBA00009010"/>
    </source>
</evidence>
<dbReference type="InterPro" id="IPR004299">
    <property type="entry name" value="MBOAT_fam"/>
</dbReference>
<evidence type="ECO:0000256" key="12">
    <source>
        <dbReference type="SAM" id="Coils"/>
    </source>
</evidence>
<dbReference type="AlphaFoldDB" id="A0A0D2K985"/>
<dbReference type="RefSeq" id="XP_013905792.1">
    <property type="nucleotide sequence ID" value="XM_014050338.1"/>
</dbReference>
<dbReference type="GO" id="GO:0005789">
    <property type="term" value="C:endoplasmic reticulum membrane"/>
    <property type="evidence" value="ECO:0007669"/>
    <property type="project" value="UniProtKB-SubCell"/>
</dbReference>